<evidence type="ECO:0000256" key="2">
    <source>
        <dbReference type="ARBA" id="ARBA00022525"/>
    </source>
</evidence>
<dbReference type="PANTHER" id="PTHR23343">
    <property type="entry name" value="ZONA PELLUCIDA SPERM-BINDING PROTEIN"/>
    <property type="match status" value="1"/>
</dbReference>
<dbReference type="GeneID" id="105901554"/>
<comment type="subcellular location">
    <subcellularLocation>
        <location evidence="1">Secreted</location>
    </subcellularLocation>
</comment>
<sequence>MQRYNDPFISSLHPFVGQSLTSPTPSSPAPTPDSKQIPGSPEMGSYDHLFPHPFVYVGEILPGHLRAKQGAQSPPSGPPGSKQTPDSPIGAYSYLMPRPYPYSHMGPVFPTPPHTQQESQPPPASTRIPLSSPATESSPGLEFHTHVSPKGGPFLPYPHPRMVQPFGGLPGQPQQEFQPPPSSSASTPTPTSGPSLAFHHPDHGDTMPVHSQKEGSPVPVPNQSSSSQSGHRGSMLYYPPYQAPFPVPVCPPHSLACTGYPHPYPYSNVLTSPTTVAAQSATEGSSTLGPSKVMSPRAGKATSSTVPLAPLLSCMTDHLVLSLPTALLHSIQLREGKNSWVSVESTPAQCQYEVQPGMKGVRLSSPLPACHSRTLDDPSILSLPVRFWDVMLGRYYYLDLHCPFTDMPQTTTAAPTTTIGQRAQPPPTPTTTIGQWTQPPPIPTTTIGQWTQPPPIPTTTIGQWTQPPPIPTTTIGQWTQPPPIRTSSFPRPEVLCSTQHMNVALPPVPVSHLVVKDLDGNAVNVEDAPVHCGYEVKVGKSGHVTIILPYSSCHMTVKGNSYVVELKYRLFDGQQGLAQLSCPLRHPDPVSGPKCSVPSDQQIACAPGPVDSSHCHSLGCCHRATTGACYYPMDECTGDGHFVFSVPASIMSPPLNPAKLVAGGNASCIPLRATKEYALFKIPLDGCGAHKFEMGQTVIYMVEILNTVQAISLNYGTITRDTSVRVLVECRFLPGSVVSVGYLVKRPSLGPSIQAQGVFGVQLRIAKDRSYSSYHPEYHRPLSVLLGNPLYLEVRLLSSPDPSVVLLVHYCVAYPRSAQSAWVLIYDGCPNPLDPGPHITPTPPPPEVPNQMRRFTISAFQFLPNGDAAGLADPYQSDEEIYFMCSTEVCSPSDGPCVEGCFSDPSKVLDFR</sequence>
<dbReference type="InterPro" id="IPR054554">
    <property type="entry name" value="ZP1/4_Ig-like"/>
</dbReference>
<feature type="domain" description="ZP" evidence="7">
    <location>
        <begin position="635"/>
        <end position="908"/>
    </location>
</feature>
<feature type="region of interest" description="Disordered" evidence="6">
    <location>
        <begin position="280"/>
        <end position="299"/>
    </location>
</feature>
<keyword evidence="2" id="KW-0964">Secreted</keyword>
<dbReference type="InterPro" id="IPR000519">
    <property type="entry name" value="P_trefoil_dom"/>
</dbReference>
<dbReference type="OrthoDB" id="9907024at2759"/>
<feature type="region of interest" description="Disordered" evidence="6">
    <location>
        <begin position="417"/>
        <end position="439"/>
    </location>
</feature>
<dbReference type="GO" id="GO:0035805">
    <property type="term" value="C:egg coat"/>
    <property type="evidence" value="ECO:0007669"/>
    <property type="project" value="TreeGrafter"/>
</dbReference>
<evidence type="ECO:0000313" key="10">
    <source>
        <dbReference type="RefSeq" id="XP_031418461.2"/>
    </source>
</evidence>
<evidence type="ECO:0000256" key="3">
    <source>
        <dbReference type="ARBA" id="ARBA00022729"/>
    </source>
</evidence>
<evidence type="ECO:0000256" key="5">
    <source>
        <dbReference type="PROSITE-ProRule" id="PRU00779"/>
    </source>
</evidence>
<dbReference type="SMART" id="SM00241">
    <property type="entry name" value="ZP"/>
    <property type="match status" value="1"/>
</dbReference>
<keyword evidence="9" id="KW-1185">Reference proteome</keyword>
<dbReference type="Proteomes" id="UP000515152">
    <property type="component" value="Chromosome 24"/>
</dbReference>
<dbReference type="InterPro" id="IPR055355">
    <property type="entry name" value="ZP-C"/>
</dbReference>
<protein>
    <submittedName>
        <fullName evidence="10">Extensin-like</fullName>
    </submittedName>
</protein>
<dbReference type="GO" id="GO:0035804">
    <property type="term" value="F:structural constituent of egg coat"/>
    <property type="evidence" value="ECO:0007669"/>
    <property type="project" value="TreeGrafter"/>
</dbReference>
<dbReference type="Pfam" id="PF00088">
    <property type="entry name" value="Trefoil"/>
    <property type="match status" value="1"/>
</dbReference>
<feature type="compositionally biased region" description="Low complexity" evidence="6">
    <location>
        <begin position="69"/>
        <end position="85"/>
    </location>
</feature>
<evidence type="ECO:0000259" key="8">
    <source>
        <dbReference type="PROSITE" id="PS51448"/>
    </source>
</evidence>
<keyword evidence="3" id="KW-0732">Signal</keyword>
<comment type="caution">
    <text evidence="5">Lacks conserved residue(s) required for the propagation of feature annotation.</text>
</comment>
<feature type="domain" description="P-type" evidence="8">
    <location>
        <begin position="593"/>
        <end position="633"/>
    </location>
</feature>
<reference evidence="10" key="1">
    <citation type="submission" date="2025-08" db="UniProtKB">
        <authorList>
            <consortium name="RefSeq"/>
        </authorList>
    </citation>
    <scope>IDENTIFICATION</scope>
</reference>
<feature type="region of interest" description="Disordered" evidence="6">
    <location>
        <begin position="67"/>
        <end position="235"/>
    </location>
</feature>
<dbReference type="InterPro" id="IPR055356">
    <property type="entry name" value="ZP-N"/>
</dbReference>
<evidence type="ECO:0000256" key="4">
    <source>
        <dbReference type="ARBA" id="ARBA00023180"/>
    </source>
</evidence>
<feature type="region of interest" description="Disordered" evidence="6">
    <location>
        <begin position="1"/>
        <end position="44"/>
    </location>
</feature>
<dbReference type="AlphaFoldDB" id="A0A6P8F2R7"/>
<evidence type="ECO:0000313" key="9">
    <source>
        <dbReference type="Proteomes" id="UP000515152"/>
    </source>
</evidence>
<dbReference type="Pfam" id="PF00100">
    <property type="entry name" value="Zona_pellucida"/>
    <property type="match status" value="1"/>
</dbReference>
<dbReference type="InterPro" id="IPR001507">
    <property type="entry name" value="ZP_dom"/>
</dbReference>
<dbReference type="Pfam" id="PF22821">
    <property type="entry name" value="ZP1_ZP4_Ig-like"/>
    <property type="match status" value="1"/>
</dbReference>
<evidence type="ECO:0000256" key="6">
    <source>
        <dbReference type="SAM" id="MobiDB-lite"/>
    </source>
</evidence>
<dbReference type="Pfam" id="PF23344">
    <property type="entry name" value="ZP-N"/>
    <property type="match status" value="1"/>
</dbReference>
<dbReference type="PROSITE" id="PS51034">
    <property type="entry name" value="ZP_2"/>
    <property type="match status" value="1"/>
</dbReference>
<dbReference type="CDD" id="cd00111">
    <property type="entry name" value="Trefoil"/>
    <property type="match status" value="1"/>
</dbReference>
<feature type="compositionally biased region" description="Low complexity" evidence="6">
    <location>
        <begin position="164"/>
        <end position="195"/>
    </location>
</feature>
<dbReference type="PROSITE" id="PS51448">
    <property type="entry name" value="P_TREFOIL_2"/>
    <property type="match status" value="1"/>
</dbReference>
<dbReference type="GO" id="GO:0007339">
    <property type="term" value="P:binding of sperm to zona pellucida"/>
    <property type="evidence" value="ECO:0007669"/>
    <property type="project" value="TreeGrafter"/>
</dbReference>
<dbReference type="KEGG" id="char:105901554"/>
<evidence type="ECO:0000259" key="7">
    <source>
        <dbReference type="PROSITE" id="PS51034"/>
    </source>
</evidence>
<dbReference type="GO" id="GO:0032190">
    <property type="term" value="F:acrosin binding"/>
    <property type="evidence" value="ECO:0007669"/>
    <property type="project" value="TreeGrafter"/>
</dbReference>
<evidence type="ECO:0000256" key="1">
    <source>
        <dbReference type="ARBA" id="ARBA00004613"/>
    </source>
</evidence>
<dbReference type="RefSeq" id="XP_031418461.2">
    <property type="nucleotide sequence ID" value="XM_031562601.2"/>
</dbReference>
<feature type="compositionally biased region" description="Polar residues" evidence="6">
    <location>
        <begin position="128"/>
        <end position="138"/>
    </location>
</feature>
<dbReference type="GO" id="GO:0005576">
    <property type="term" value="C:extracellular region"/>
    <property type="evidence" value="ECO:0007669"/>
    <property type="project" value="UniProtKB-SubCell"/>
</dbReference>
<feature type="compositionally biased region" description="Polar residues" evidence="6">
    <location>
        <begin position="280"/>
        <end position="289"/>
    </location>
</feature>
<gene>
    <name evidence="10" type="primary">LOC105901554</name>
</gene>
<dbReference type="PANTHER" id="PTHR23343:SF117">
    <property type="entry name" value="ZONA PELLUCIDA SPERM-BINDING PROTEIN 4-LIKE ISOFORM X1"/>
    <property type="match status" value="1"/>
</dbReference>
<keyword evidence="5" id="KW-1015">Disulfide bond</keyword>
<feature type="disulfide bond" evidence="5">
    <location>
        <begin position="605"/>
        <end position="620"/>
    </location>
</feature>
<dbReference type="GO" id="GO:0060468">
    <property type="term" value="P:prevention of polyspermy"/>
    <property type="evidence" value="ECO:0007669"/>
    <property type="project" value="TreeGrafter"/>
</dbReference>
<keyword evidence="4" id="KW-0325">Glycoprotein</keyword>
<proteinExistence type="predicted"/>
<name>A0A6P8F2R7_CLUHA</name>
<accession>A0A6P8F2R7</accession>
<feature type="disulfide bond" evidence="5">
    <location>
        <begin position="595"/>
        <end position="621"/>
    </location>
</feature>
<organism evidence="9 10">
    <name type="scientific">Clupea harengus</name>
    <name type="common">Atlantic herring</name>
    <dbReference type="NCBI Taxonomy" id="7950"/>
    <lineage>
        <taxon>Eukaryota</taxon>
        <taxon>Metazoa</taxon>
        <taxon>Chordata</taxon>
        <taxon>Craniata</taxon>
        <taxon>Vertebrata</taxon>
        <taxon>Euteleostomi</taxon>
        <taxon>Actinopterygii</taxon>
        <taxon>Neopterygii</taxon>
        <taxon>Teleostei</taxon>
        <taxon>Clupei</taxon>
        <taxon>Clupeiformes</taxon>
        <taxon>Clupeoidei</taxon>
        <taxon>Clupeidae</taxon>
        <taxon>Clupea</taxon>
    </lineage>
</organism>
<dbReference type="InterPro" id="IPR051148">
    <property type="entry name" value="Zona_Pellucida_Domain_gp"/>
</dbReference>